<dbReference type="InterPro" id="IPR003591">
    <property type="entry name" value="Leu-rich_rpt_typical-subtyp"/>
</dbReference>
<dbReference type="PROSITE" id="PS51450">
    <property type="entry name" value="LRR"/>
    <property type="match status" value="3"/>
</dbReference>
<dbReference type="AlphaFoldDB" id="A0A6I8P5T2"/>
<evidence type="ECO:0000313" key="6">
    <source>
        <dbReference type="Proteomes" id="UP000002279"/>
    </source>
</evidence>
<dbReference type="InterPro" id="IPR001611">
    <property type="entry name" value="Leu-rich_rpt"/>
</dbReference>
<accession>A0A6I8P5T2</accession>
<dbReference type="GO" id="GO:0035592">
    <property type="term" value="P:establishment of protein localization to extracellular region"/>
    <property type="evidence" value="ECO:0007669"/>
    <property type="project" value="Ensembl"/>
</dbReference>
<dbReference type="FunFam" id="3.80.10.10:FF:001164">
    <property type="entry name" value="GH01279p"/>
    <property type="match status" value="1"/>
</dbReference>
<keyword evidence="6" id="KW-1185">Reference proteome</keyword>
<dbReference type="SUPFAM" id="SSF52047">
    <property type="entry name" value="RNI-like"/>
    <property type="match status" value="1"/>
</dbReference>
<dbReference type="PRINTS" id="PR00019">
    <property type="entry name" value="LEURICHRPT"/>
</dbReference>
<keyword evidence="3" id="KW-0472">Membrane</keyword>
<feature type="chain" id="PRO_5026103961" evidence="4">
    <location>
        <begin position="19"/>
        <end position="662"/>
    </location>
</feature>
<dbReference type="FunFam" id="3.80.10.10:FF:000226">
    <property type="entry name" value="leucine-rich repeat-containing protein 32 isoform X1"/>
    <property type="match status" value="1"/>
</dbReference>
<reference evidence="5" key="3">
    <citation type="submission" date="2025-09" db="UniProtKB">
        <authorList>
            <consortium name="Ensembl"/>
        </authorList>
    </citation>
    <scope>IDENTIFICATION</scope>
    <source>
        <strain evidence="5">Glennie</strain>
    </source>
</reference>
<keyword evidence="2" id="KW-0677">Repeat</keyword>
<proteinExistence type="predicted"/>
<dbReference type="GeneID" id="100084260"/>
<feature type="transmembrane region" description="Helical" evidence="3">
    <location>
        <begin position="626"/>
        <end position="650"/>
    </location>
</feature>
<gene>
    <name evidence="5" type="primary">LRRC32</name>
</gene>
<evidence type="ECO:0000256" key="2">
    <source>
        <dbReference type="ARBA" id="ARBA00022737"/>
    </source>
</evidence>
<dbReference type="InterPro" id="IPR050333">
    <property type="entry name" value="SLRP"/>
</dbReference>
<dbReference type="PANTHER" id="PTHR45712">
    <property type="entry name" value="AGAP008170-PA"/>
    <property type="match status" value="1"/>
</dbReference>
<dbReference type="GO" id="GO:0005615">
    <property type="term" value="C:extracellular space"/>
    <property type="evidence" value="ECO:0000318"/>
    <property type="project" value="GO_Central"/>
</dbReference>
<dbReference type="PANTHER" id="PTHR45712:SF22">
    <property type="entry name" value="INSULIN-LIKE GROWTH FACTOR-BINDING PROTEIN COMPLEX ACID LABILE SUBUNIT"/>
    <property type="match status" value="1"/>
</dbReference>
<dbReference type="CTD" id="2615"/>
<sequence length="662" mass="71293">MNLCLLLVLLAAEGGICTFRPLEESPCDMAHLDALCPSRGLERVPATLHPDVRKMDLSGNRLRGLTEQPLAFYAALRHLDVSANQISSIEAGLFARLPQLTHLNLARNRLDRLAPPGPAGLGLLPRVASLDLSANRLFDGLAEAFLRDAPALRSLSLAENSLTRLSAPMFRGCPALEDLDLHSNVVLDIEDGALDGLRHLSVLNLSTNSIACISDFSLRPLRRLDLSRNSIESFQAAEGPDPGPDAGEFRLSWLDLRENRLLRFPRLPQANQLAYLNLANNLIRLGPADGGAGDRPADPDAGRSALGRLQHLDLSSNEIEAVPGGFLEPLASLRVLNLSRNCLRAFSGPRGRGLAALEVLDLSHNVLRRFSAGARGLARLRQLHLQRNALEALPPAAFGGLAAVRLVNLRGNNVSVCEAGPEAGPGPGGCVALSGLATLRHLDLAENALRRLPDGAFRGSPLAALDLSGNPGLRLGARALEGLEPSLRVLHLQGNALPALAVPLPLFPHLERLTLAQNRLSWLPRWTPGGSLRVLDLQNNSFSHLQASDVSALARTLRSLYLSGNPLSCCGNAWLSALVRGDSALLPDPDRLTCRFPPVPGGREEVRVRQLRPEDCQEGHAGPATWLLLLALALLLLTLLLAGLASFSCARRYRLRRRQLKA</sequence>
<dbReference type="InterPro" id="IPR032675">
    <property type="entry name" value="LRR_dom_sf"/>
</dbReference>
<feature type="signal peptide" evidence="4">
    <location>
        <begin position="1"/>
        <end position="18"/>
    </location>
</feature>
<dbReference type="FunCoup" id="A0A6I8P5T2">
    <property type="interactions" value="142"/>
</dbReference>
<dbReference type="GO" id="GO:0009986">
    <property type="term" value="C:cell surface"/>
    <property type="evidence" value="ECO:0007669"/>
    <property type="project" value="Ensembl"/>
</dbReference>
<dbReference type="RefSeq" id="XP_028903574.1">
    <property type="nucleotide sequence ID" value="XM_029047741.1"/>
</dbReference>
<dbReference type="OMA" id="CIRRQKF"/>
<dbReference type="GO" id="GO:0006955">
    <property type="term" value="P:immune response"/>
    <property type="evidence" value="ECO:0000318"/>
    <property type="project" value="GO_Central"/>
</dbReference>
<keyword evidence="3" id="KW-0812">Transmembrane</keyword>
<dbReference type="GO" id="GO:0007179">
    <property type="term" value="P:transforming growth factor beta receptor signaling pathway"/>
    <property type="evidence" value="ECO:0000318"/>
    <property type="project" value="GO_Central"/>
</dbReference>
<keyword evidence="4" id="KW-0732">Signal</keyword>
<keyword evidence="3" id="KW-1133">Transmembrane helix</keyword>
<dbReference type="InParanoid" id="A0A6I8P5T2"/>
<dbReference type="GO" id="GO:0141069">
    <property type="term" value="F:receptor ligand inhibitor activity"/>
    <property type="evidence" value="ECO:0007669"/>
    <property type="project" value="Ensembl"/>
</dbReference>
<dbReference type="SUPFAM" id="SSF52075">
    <property type="entry name" value="Outer arm dynein light chain 1"/>
    <property type="match status" value="1"/>
</dbReference>
<evidence type="ECO:0000256" key="4">
    <source>
        <dbReference type="SAM" id="SignalP"/>
    </source>
</evidence>
<dbReference type="Proteomes" id="UP000002279">
    <property type="component" value="Chromosome 20"/>
</dbReference>
<keyword evidence="1" id="KW-0433">Leucine-rich repeat</keyword>
<evidence type="ECO:0000256" key="3">
    <source>
        <dbReference type="SAM" id="Phobius"/>
    </source>
</evidence>
<dbReference type="GO" id="GO:0050431">
    <property type="term" value="F:transforming growth factor beta binding"/>
    <property type="evidence" value="ECO:0000318"/>
    <property type="project" value="GO_Central"/>
</dbReference>
<evidence type="ECO:0000313" key="5">
    <source>
        <dbReference type="Ensembl" id="ENSOANP00000049232.1"/>
    </source>
</evidence>
<protein>
    <submittedName>
        <fullName evidence="5">Leucine rich repeat containing 32</fullName>
    </submittedName>
</protein>
<name>A0A6I8P5T2_ORNAN</name>
<dbReference type="GeneTree" id="ENSGT00940000162288"/>
<dbReference type="GO" id="GO:0005654">
    <property type="term" value="C:nucleoplasm"/>
    <property type="evidence" value="ECO:0007669"/>
    <property type="project" value="Ensembl"/>
</dbReference>
<dbReference type="SMART" id="SM00369">
    <property type="entry name" value="LRR_TYP"/>
    <property type="match status" value="13"/>
</dbReference>
<dbReference type="Gene3D" id="3.80.10.10">
    <property type="entry name" value="Ribonuclease Inhibitor"/>
    <property type="match status" value="3"/>
</dbReference>
<dbReference type="Bgee" id="ENSOANG00000047117">
    <property type="expression patterns" value="Expressed in fibroblast and 8 other cell types or tissues"/>
</dbReference>
<reference evidence="5" key="2">
    <citation type="submission" date="2025-08" db="UniProtKB">
        <authorList>
            <consortium name="Ensembl"/>
        </authorList>
    </citation>
    <scope>IDENTIFICATION</scope>
    <source>
        <strain evidence="5">Glennie</strain>
    </source>
</reference>
<reference evidence="5 6" key="1">
    <citation type="journal article" date="2008" name="Nature">
        <title>Genome analysis of the platypus reveals unique signatures of evolution.</title>
        <authorList>
            <person name="Warren W.C."/>
            <person name="Hillier L.W."/>
            <person name="Marshall Graves J.A."/>
            <person name="Birney E."/>
            <person name="Ponting C.P."/>
            <person name="Grutzner F."/>
            <person name="Belov K."/>
            <person name="Miller W."/>
            <person name="Clarke L."/>
            <person name="Chinwalla A.T."/>
            <person name="Yang S.P."/>
            <person name="Heger A."/>
            <person name="Locke D.P."/>
            <person name="Miethke P."/>
            <person name="Waters P.D."/>
            <person name="Veyrunes F."/>
            <person name="Fulton L."/>
            <person name="Fulton B."/>
            <person name="Graves T."/>
            <person name="Wallis J."/>
            <person name="Puente X.S."/>
            <person name="Lopez-Otin C."/>
            <person name="Ordonez G.R."/>
            <person name="Eichler E.E."/>
            <person name="Chen L."/>
            <person name="Cheng Z."/>
            <person name="Deakin J.E."/>
            <person name="Alsop A."/>
            <person name="Thompson K."/>
            <person name="Kirby P."/>
            <person name="Papenfuss A.T."/>
            <person name="Wakefield M.J."/>
            <person name="Olender T."/>
            <person name="Lancet D."/>
            <person name="Huttley G.A."/>
            <person name="Smit A.F."/>
            <person name="Pask A."/>
            <person name="Temple-Smith P."/>
            <person name="Batzer M.A."/>
            <person name="Walker J.A."/>
            <person name="Konkel M.K."/>
            <person name="Harris R.S."/>
            <person name="Whittington C.M."/>
            <person name="Wong E.S."/>
            <person name="Gemmell N.J."/>
            <person name="Buschiazzo E."/>
            <person name="Vargas Jentzsch I.M."/>
            <person name="Merkel A."/>
            <person name="Schmitz J."/>
            <person name="Zemann A."/>
            <person name="Churakov G."/>
            <person name="Kriegs J.O."/>
            <person name="Brosius J."/>
            <person name="Murchison E.P."/>
            <person name="Sachidanandam R."/>
            <person name="Smith C."/>
            <person name="Hannon G.J."/>
            <person name="Tsend-Ayush E."/>
            <person name="McMillan D."/>
            <person name="Attenborough R."/>
            <person name="Rens W."/>
            <person name="Ferguson-Smith M."/>
            <person name="Lefevre C.M."/>
            <person name="Sharp J.A."/>
            <person name="Nicholas K.R."/>
            <person name="Ray D.A."/>
            <person name="Kube M."/>
            <person name="Reinhardt R."/>
            <person name="Pringle T.H."/>
            <person name="Taylor J."/>
            <person name="Jones R.C."/>
            <person name="Nixon B."/>
            <person name="Dacheux J.L."/>
            <person name="Niwa H."/>
            <person name="Sekita Y."/>
            <person name="Huang X."/>
            <person name="Stark A."/>
            <person name="Kheradpour P."/>
            <person name="Kellis M."/>
            <person name="Flicek P."/>
            <person name="Chen Y."/>
            <person name="Webber C."/>
            <person name="Hardison R."/>
            <person name="Nelson J."/>
            <person name="Hallsworth-Pepin K."/>
            <person name="Delehaunty K."/>
            <person name="Markovic C."/>
            <person name="Minx P."/>
            <person name="Feng Y."/>
            <person name="Kremitzki C."/>
            <person name="Mitreva M."/>
            <person name="Glasscock J."/>
            <person name="Wylie T."/>
            <person name="Wohldmann P."/>
            <person name="Thiru P."/>
            <person name="Nhan M.N."/>
            <person name="Pohl C.S."/>
            <person name="Smith S.M."/>
            <person name="Hou S."/>
            <person name="Nefedov M."/>
            <person name="de Jong P.J."/>
            <person name="Renfree M.B."/>
            <person name="Mardis E.R."/>
            <person name="Wilson R.K."/>
        </authorList>
    </citation>
    <scope>NUCLEOTIDE SEQUENCE [LARGE SCALE GENOMIC DNA]</scope>
    <source>
        <strain evidence="5 6">Glennie</strain>
    </source>
</reference>
<dbReference type="Ensembl" id="ENSOANT00000050660.1">
    <property type="protein sequence ID" value="ENSOANP00000049232.1"/>
    <property type="gene ID" value="ENSOANG00000047117.1"/>
</dbReference>
<organism evidence="5 6">
    <name type="scientific">Ornithorhynchus anatinus</name>
    <name type="common">Duckbill platypus</name>
    <dbReference type="NCBI Taxonomy" id="9258"/>
    <lineage>
        <taxon>Eukaryota</taxon>
        <taxon>Metazoa</taxon>
        <taxon>Chordata</taxon>
        <taxon>Craniata</taxon>
        <taxon>Vertebrata</taxon>
        <taxon>Euteleostomi</taxon>
        <taxon>Mammalia</taxon>
        <taxon>Monotremata</taxon>
        <taxon>Ornithorhynchidae</taxon>
        <taxon>Ornithorhynchus</taxon>
    </lineage>
</organism>
<dbReference type="Pfam" id="PF13855">
    <property type="entry name" value="LRR_8"/>
    <property type="match status" value="5"/>
</dbReference>
<evidence type="ECO:0000256" key="1">
    <source>
        <dbReference type="ARBA" id="ARBA00022614"/>
    </source>
</evidence>